<organism evidence="2 3">
    <name type="scientific">Rubinisphaera brasiliensis (strain ATCC 49424 / DSM 5305 / JCM 21570 / IAM 15109 / NBRC 103401 / IFAM 1448)</name>
    <name type="common">Planctomyces brasiliensis</name>
    <dbReference type="NCBI Taxonomy" id="756272"/>
    <lineage>
        <taxon>Bacteria</taxon>
        <taxon>Pseudomonadati</taxon>
        <taxon>Planctomycetota</taxon>
        <taxon>Planctomycetia</taxon>
        <taxon>Planctomycetales</taxon>
        <taxon>Planctomycetaceae</taxon>
        <taxon>Rubinisphaera</taxon>
    </lineage>
</organism>
<dbReference type="InterPro" id="IPR058404">
    <property type="entry name" value="DUF8091"/>
</dbReference>
<dbReference type="KEGG" id="pbs:Plabr_3408"/>
<reference evidence="3" key="1">
    <citation type="submission" date="2011-02" db="EMBL/GenBank/DDBJ databases">
        <title>The complete genome of Planctomyces brasiliensis DSM 5305.</title>
        <authorList>
            <person name="Lucas S."/>
            <person name="Copeland A."/>
            <person name="Lapidus A."/>
            <person name="Bruce D."/>
            <person name="Goodwin L."/>
            <person name="Pitluck S."/>
            <person name="Kyrpides N."/>
            <person name="Mavromatis K."/>
            <person name="Pagani I."/>
            <person name="Ivanova N."/>
            <person name="Ovchinnikova G."/>
            <person name="Lu M."/>
            <person name="Detter J.C."/>
            <person name="Han C."/>
            <person name="Land M."/>
            <person name="Hauser L."/>
            <person name="Markowitz V."/>
            <person name="Cheng J.-F."/>
            <person name="Hugenholtz P."/>
            <person name="Woyke T."/>
            <person name="Wu D."/>
            <person name="Tindall B."/>
            <person name="Pomrenke H.G."/>
            <person name="Brambilla E."/>
            <person name="Klenk H.-P."/>
            <person name="Eisen J.A."/>
        </authorList>
    </citation>
    <scope>NUCLEOTIDE SEQUENCE [LARGE SCALE GENOMIC DNA]</scope>
    <source>
        <strain evidence="3">ATCC 49424 / DSM 5305 / JCM 21570 / NBRC 103401 / IFAM 1448</strain>
    </source>
</reference>
<name>F0SM50_RUBBR</name>
<dbReference type="AlphaFoldDB" id="F0SM50"/>
<gene>
    <name evidence="2" type="ordered locus">Plabr_3408</name>
</gene>
<keyword evidence="3" id="KW-1185">Reference proteome</keyword>
<dbReference type="OrthoDB" id="287760at2"/>
<dbReference type="Pfam" id="PF26351">
    <property type="entry name" value="DUF8091"/>
    <property type="match status" value="1"/>
</dbReference>
<dbReference type="EMBL" id="CP002546">
    <property type="protein sequence ID" value="ADY61005.1"/>
    <property type="molecule type" value="Genomic_DNA"/>
</dbReference>
<dbReference type="Proteomes" id="UP000006860">
    <property type="component" value="Chromosome"/>
</dbReference>
<sequence length="221" mass="25572">METSLHQQLKEQYLTPQSHTEQQLGRYRIDVITGTTLIEIQCSSLAAIRDKVKDLTPDYTLRVVKPLVHRKRVISKKWSRVTGNRMSKTVGSWIDLFDELIHFVTAFPRRNLVLEALLVDIEEVRRPSRKRHREYRVEDRSLLQVVDRIELEAPADLYRLIPADIPDEFTTLTLAERLDCPRWLAQKIAYCLRETSAATAVGKQGNSIRYRRCETAASEAA</sequence>
<evidence type="ECO:0000313" key="2">
    <source>
        <dbReference type="EMBL" id="ADY61005.1"/>
    </source>
</evidence>
<dbReference type="STRING" id="756272.Plabr_3408"/>
<dbReference type="eggNOG" id="ENOG502ZJ9G">
    <property type="taxonomic scope" value="Bacteria"/>
</dbReference>
<dbReference type="RefSeq" id="WP_013629724.1">
    <property type="nucleotide sequence ID" value="NC_015174.1"/>
</dbReference>
<protein>
    <recommendedName>
        <fullName evidence="1">DUF8091 domain-containing protein</fullName>
    </recommendedName>
</protein>
<proteinExistence type="predicted"/>
<accession>F0SM50</accession>
<dbReference type="HOGENOM" id="CLU_092314_0_0_0"/>
<evidence type="ECO:0000313" key="3">
    <source>
        <dbReference type="Proteomes" id="UP000006860"/>
    </source>
</evidence>
<evidence type="ECO:0000259" key="1">
    <source>
        <dbReference type="Pfam" id="PF26351"/>
    </source>
</evidence>
<feature type="domain" description="DUF8091" evidence="1">
    <location>
        <begin position="3"/>
        <end position="151"/>
    </location>
</feature>